<keyword evidence="2" id="KW-1185">Reference proteome</keyword>
<evidence type="ECO:0000313" key="2">
    <source>
        <dbReference type="Proteomes" id="UP000318288"/>
    </source>
</evidence>
<evidence type="ECO:0000313" key="1">
    <source>
        <dbReference type="EMBL" id="TWU58983.1"/>
    </source>
</evidence>
<accession>A0A5C6FAY7</accession>
<sequence length="499" mass="55509">MKSHSYSLTNAEASMSVLREMRSIITSDYLIEKIDSGQFKGMVERFETVADGERNSRSSDAWGLATDALRLLLAIHKCTQAAKDGSDELPVITKQIEVLNRVFTRNLSKSRIPNTASLTHAKSRLQASIDIDEDDLVELLLALPLPTVYSATKNPQSFESTSGESKSAAPATTPLLRVIAFLDKAAVASPQIIKPQVMYSVVFRVRGRAWPDNAVRLRIDLLTTVPGSEFAVSEFLADPPEVTEGQALNAELQGQLKFNSSQSSLMEDLVFRVRAAFVTIDGELRETSVIGHDELRLRVVDAAMNPLMTGNRSLDQHISELVTRLVTEHPSVQDELSNLLVVLQGLTRLLAAYAQEAIYKGRQDVRESEFQTQVLRDLRMQPEMGQEVHEATDQAGGETDIKFRDVTVELKVEKKNGDRNHLKKKYTKQPVQYAGVEAKQTSVLLVLDLTEKVQPPGDIRNDILLEKVKTHGDDDPAFPSYVFMFVMNGNLVNPSDYSR</sequence>
<gene>
    <name evidence="1" type="ORF">Poly51_17640</name>
</gene>
<dbReference type="AlphaFoldDB" id="A0A5C6FAY7"/>
<dbReference type="OrthoDB" id="1525097at2"/>
<organism evidence="1 2">
    <name type="scientific">Rubripirellula tenax</name>
    <dbReference type="NCBI Taxonomy" id="2528015"/>
    <lineage>
        <taxon>Bacteria</taxon>
        <taxon>Pseudomonadati</taxon>
        <taxon>Planctomycetota</taxon>
        <taxon>Planctomycetia</taxon>
        <taxon>Pirellulales</taxon>
        <taxon>Pirellulaceae</taxon>
        <taxon>Rubripirellula</taxon>
    </lineage>
</organism>
<dbReference type="Proteomes" id="UP000318288">
    <property type="component" value="Unassembled WGS sequence"/>
</dbReference>
<protein>
    <submittedName>
        <fullName evidence="1">Uncharacterized protein</fullName>
    </submittedName>
</protein>
<dbReference type="RefSeq" id="WP_146456261.1">
    <property type="nucleotide sequence ID" value="NZ_SJPW01000002.1"/>
</dbReference>
<dbReference type="EMBL" id="SJPW01000002">
    <property type="protein sequence ID" value="TWU58983.1"/>
    <property type="molecule type" value="Genomic_DNA"/>
</dbReference>
<proteinExistence type="predicted"/>
<reference evidence="1 2" key="1">
    <citation type="submission" date="2019-02" db="EMBL/GenBank/DDBJ databases">
        <title>Deep-cultivation of Planctomycetes and their phenomic and genomic characterization uncovers novel biology.</title>
        <authorList>
            <person name="Wiegand S."/>
            <person name="Jogler M."/>
            <person name="Boedeker C."/>
            <person name="Pinto D."/>
            <person name="Vollmers J."/>
            <person name="Rivas-Marin E."/>
            <person name="Kohn T."/>
            <person name="Peeters S.H."/>
            <person name="Heuer A."/>
            <person name="Rast P."/>
            <person name="Oberbeckmann S."/>
            <person name="Bunk B."/>
            <person name="Jeske O."/>
            <person name="Meyerdierks A."/>
            <person name="Storesund J.E."/>
            <person name="Kallscheuer N."/>
            <person name="Luecker S."/>
            <person name="Lage O.M."/>
            <person name="Pohl T."/>
            <person name="Merkel B.J."/>
            <person name="Hornburger P."/>
            <person name="Mueller R.-W."/>
            <person name="Bruemmer F."/>
            <person name="Labrenz M."/>
            <person name="Spormann A.M."/>
            <person name="Op Den Camp H."/>
            <person name="Overmann J."/>
            <person name="Amann R."/>
            <person name="Jetten M.S.M."/>
            <person name="Mascher T."/>
            <person name="Medema M.H."/>
            <person name="Devos D.P."/>
            <person name="Kaster A.-K."/>
            <person name="Ovreas L."/>
            <person name="Rohde M."/>
            <person name="Galperin M.Y."/>
            <person name="Jogler C."/>
        </authorList>
    </citation>
    <scope>NUCLEOTIDE SEQUENCE [LARGE SCALE GENOMIC DNA]</scope>
    <source>
        <strain evidence="1 2">Poly51</strain>
    </source>
</reference>
<name>A0A5C6FAY7_9BACT</name>
<comment type="caution">
    <text evidence="1">The sequence shown here is derived from an EMBL/GenBank/DDBJ whole genome shotgun (WGS) entry which is preliminary data.</text>
</comment>